<dbReference type="AlphaFoldDB" id="A0A1V4EPK2"/>
<reference evidence="1 2" key="1">
    <citation type="submission" date="2017-02" db="EMBL/GenBank/DDBJ databases">
        <title>Draft genome of Acidibacillus ferrooxidans Huett2.</title>
        <authorList>
            <person name="Schopf S."/>
        </authorList>
    </citation>
    <scope>NUCLEOTIDE SEQUENCE [LARGE SCALE GENOMIC DNA]</scope>
    <source>
        <strain evidence="1 2">Huett2</strain>
    </source>
</reference>
<keyword evidence="2" id="KW-1185">Reference proteome</keyword>
<organism evidence="1 2">
    <name type="scientific">Ferroacidibacillus organovorans</name>
    <dbReference type="NCBI Taxonomy" id="1765683"/>
    <lineage>
        <taxon>Bacteria</taxon>
        <taxon>Bacillati</taxon>
        <taxon>Bacillota</taxon>
        <taxon>Bacilli</taxon>
        <taxon>Bacillales</taxon>
        <taxon>Alicyclobacillaceae</taxon>
        <taxon>Ferroacidibacillus</taxon>
    </lineage>
</organism>
<dbReference type="EMBL" id="MWPS01000050">
    <property type="protein sequence ID" value="OPG14856.1"/>
    <property type="molecule type" value="Genomic_DNA"/>
</dbReference>
<sequence length="699" mass="80511">MKDIWRVWGIVMFKRTKTMKFASLDYSEETLRIITMFLRDFDMAVSQQLIRRSISLSNGHLSSDTLHWMKILDEKFGRKFEGSVEAVIKSYTKDFDFPTTVQVLEAYLSYFLKDLSTSYENPASQDQKIEEEETKPKQTLTLKQVIDAHDSYNLLNFTSTHTKERRTLYGRTLFHSILAVRDRLLCTGYCDTWSARYAESWVEKSHEFLRDDLASQAAKHAVSEGGEPFVHKVLVEIVDSVCRDVVYHTRMGKRFDESNKIIQKLLAGVKDRLNTIKIPPLKIQELIELVVRENFIGLQKYVSDFIEEIFNDILLLVEKVVQHADVDNSYLPDQESPRPFLHKYGHDALLRLSAGFFSEAEDLNRTFHDFMEVSLPGRNSQWTNHYKTPIKLDEWLLAAPVKNLQVDAEVDLGDVKIVPSDKCPNIVTEYFSKISGVDKVGWNPLDEPVWVFVQRIFADSNDSERAKTYGRRKIEETLNSILVLIDNRSLYDYHLGHHTYAANTKTSATTLFNGIGSGSVKFPVDLTGDKFPVGTPWGDYLRKTTVMDSAISNRVRRAFDILASARRYEFPDQRFLRYLTCLESLLKEEHDSRKYGWLDRATLIMAGPNIPEAGYTYGQARVWLRNDFDIYLRLRDSLLQGRGNGSADRVIERIESIVVDCLINVYASLNDPDFNELDQLILWFALTRPEDDVIGGVSI</sequence>
<comment type="caution">
    <text evidence="1">The sequence shown here is derived from an EMBL/GenBank/DDBJ whole genome shotgun (WGS) entry which is preliminary data.</text>
</comment>
<evidence type="ECO:0000313" key="1">
    <source>
        <dbReference type="EMBL" id="OPG14856.1"/>
    </source>
</evidence>
<name>A0A1V4EPK2_9BACL</name>
<proteinExistence type="predicted"/>
<dbReference type="Proteomes" id="UP000190229">
    <property type="component" value="Unassembled WGS sequence"/>
</dbReference>
<evidence type="ECO:0000313" key="2">
    <source>
        <dbReference type="Proteomes" id="UP000190229"/>
    </source>
</evidence>
<gene>
    <name evidence="1" type="ORF">B2M26_14900</name>
</gene>
<protein>
    <submittedName>
        <fullName evidence="1">Uncharacterized protein</fullName>
    </submittedName>
</protein>
<accession>A0A1V4EPK2</accession>